<dbReference type="EC" id="5.3.1.24" evidence="3 9"/>
<evidence type="ECO:0000256" key="6">
    <source>
        <dbReference type="ARBA" id="ARBA00022822"/>
    </source>
</evidence>
<evidence type="ECO:0000256" key="8">
    <source>
        <dbReference type="ARBA" id="ARBA00023235"/>
    </source>
</evidence>
<evidence type="ECO:0000256" key="5">
    <source>
        <dbReference type="ARBA" id="ARBA00022605"/>
    </source>
</evidence>
<dbReference type="GO" id="GO:0000162">
    <property type="term" value="P:L-tryptophan biosynthetic process"/>
    <property type="evidence" value="ECO:0007669"/>
    <property type="project" value="UniProtKB-UniRule"/>
</dbReference>
<evidence type="ECO:0000256" key="9">
    <source>
        <dbReference type="HAMAP-Rule" id="MF_00135"/>
    </source>
</evidence>
<protein>
    <recommendedName>
        <fullName evidence="4 9">N-(5'-phosphoribosyl)anthranilate isomerase</fullName>
        <shortName evidence="9">PRAI</shortName>
        <ecNumber evidence="3 9">5.3.1.24</ecNumber>
    </recommendedName>
</protein>
<keyword evidence="5 9" id="KW-0028">Amino-acid biosynthesis</keyword>
<proteinExistence type="inferred from homology"/>
<reference evidence="11 12" key="1">
    <citation type="submission" date="2013-04" db="EMBL/GenBank/DDBJ databases">
        <title>Hyphomonas hirschiana VP5 Genome Sequencing.</title>
        <authorList>
            <person name="Lai Q."/>
            <person name="Shao Z."/>
        </authorList>
    </citation>
    <scope>NUCLEOTIDE SEQUENCE [LARGE SCALE GENOMIC DNA]</scope>
    <source>
        <strain evidence="11 12">VP5</strain>
    </source>
</reference>
<feature type="domain" description="N-(5'phosphoribosyl) anthranilate isomerase (PRAI)" evidence="10">
    <location>
        <begin position="4"/>
        <end position="203"/>
    </location>
</feature>
<dbReference type="Proteomes" id="UP000025061">
    <property type="component" value="Unassembled WGS sequence"/>
</dbReference>
<sequence>MAKVKICGLKDPDMVAFAAREGADWVGFVFAPSVRQVTLAAAETLLLSVGKATPVALMVDPSDAEAQAVAALGFPILQLHGQETPARAAELKSLTGCAIWKAIGVQTRDNLGQIGTFPDIDGLLLDAKPPEGATIAGGHGAAFDWSILKGWTAPKPWLLAGGLTPENVAEAIAATGAPGVDVSSGVERIRGLKDRELVRAFIRAAKASEQP</sequence>
<dbReference type="PANTHER" id="PTHR42894:SF1">
    <property type="entry name" value="N-(5'-PHOSPHORIBOSYL)ANTHRANILATE ISOMERASE"/>
    <property type="match status" value="1"/>
</dbReference>
<comment type="catalytic activity">
    <reaction evidence="1 9">
        <text>N-(5-phospho-beta-D-ribosyl)anthranilate = 1-(2-carboxyphenylamino)-1-deoxy-D-ribulose 5-phosphate</text>
        <dbReference type="Rhea" id="RHEA:21540"/>
        <dbReference type="ChEBI" id="CHEBI:18277"/>
        <dbReference type="ChEBI" id="CHEBI:58613"/>
        <dbReference type="EC" id="5.3.1.24"/>
    </reaction>
</comment>
<dbReference type="InterPro" id="IPR044643">
    <property type="entry name" value="TrpF_fam"/>
</dbReference>
<evidence type="ECO:0000256" key="4">
    <source>
        <dbReference type="ARBA" id="ARBA00022272"/>
    </source>
</evidence>
<keyword evidence="6 9" id="KW-0822">Tryptophan biosynthesis</keyword>
<dbReference type="HAMAP" id="MF_00135">
    <property type="entry name" value="PRAI"/>
    <property type="match status" value="1"/>
</dbReference>
<evidence type="ECO:0000256" key="3">
    <source>
        <dbReference type="ARBA" id="ARBA00012572"/>
    </source>
</evidence>
<comment type="caution">
    <text evidence="11">The sequence shown here is derived from an EMBL/GenBank/DDBJ whole genome shotgun (WGS) entry which is preliminary data.</text>
</comment>
<evidence type="ECO:0000313" key="11">
    <source>
        <dbReference type="EMBL" id="KCZ94725.1"/>
    </source>
</evidence>
<dbReference type="InterPro" id="IPR013785">
    <property type="entry name" value="Aldolase_TIM"/>
</dbReference>
<organism evidence="11 12">
    <name type="scientific">Hyphomonas hirschiana VP5</name>
    <dbReference type="NCBI Taxonomy" id="1280951"/>
    <lineage>
        <taxon>Bacteria</taxon>
        <taxon>Pseudomonadati</taxon>
        <taxon>Pseudomonadota</taxon>
        <taxon>Alphaproteobacteria</taxon>
        <taxon>Hyphomonadales</taxon>
        <taxon>Hyphomonadaceae</taxon>
        <taxon>Hyphomonas</taxon>
    </lineage>
</organism>
<dbReference type="CDD" id="cd00405">
    <property type="entry name" value="PRAI"/>
    <property type="match status" value="1"/>
</dbReference>
<dbReference type="EMBL" id="ARYI01000006">
    <property type="protein sequence ID" value="KCZ94725.1"/>
    <property type="molecule type" value="Genomic_DNA"/>
</dbReference>
<dbReference type="NCBIfam" id="NF002295">
    <property type="entry name" value="PRK01222.1-1"/>
    <property type="match status" value="1"/>
</dbReference>
<dbReference type="Gene3D" id="3.20.20.70">
    <property type="entry name" value="Aldolase class I"/>
    <property type="match status" value="1"/>
</dbReference>
<evidence type="ECO:0000256" key="1">
    <source>
        <dbReference type="ARBA" id="ARBA00001164"/>
    </source>
</evidence>
<evidence type="ECO:0000313" key="12">
    <source>
        <dbReference type="Proteomes" id="UP000025061"/>
    </source>
</evidence>
<gene>
    <name evidence="9" type="primary">trpF</name>
    <name evidence="11" type="ORF">HHI_08018</name>
</gene>
<dbReference type="SUPFAM" id="SSF51366">
    <property type="entry name" value="Ribulose-phoshate binding barrel"/>
    <property type="match status" value="1"/>
</dbReference>
<keyword evidence="7 9" id="KW-0057">Aromatic amino acid biosynthesis</keyword>
<dbReference type="RefSeq" id="WP_011648443.1">
    <property type="nucleotide sequence ID" value="NZ_ARYI01000006.1"/>
</dbReference>
<dbReference type="UniPathway" id="UPA00035">
    <property type="reaction ID" value="UER00042"/>
</dbReference>
<dbReference type="SMR" id="A0A059FVJ4"/>
<evidence type="ECO:0000256" key="2">
    <source>
        <dbReference type="ARBA" id="ARBA00004664"/>
    </source>
</evidence>
<dbReference type="PATRIC" id="fig|1280951.3.peg.1619"/>
<dbReference type="GO" id="GO:0004640">
    <property type="term" value="F:phosphoribosylanthranilate isomerase activity"/>
    <property type="evidence" value="ECO:0007669"/>
    <property type="project" value="UniProtKB-UniRule"/>
</dbReference>
<comment type="pathway">
    <text evidence="2 9">Amino-acid biosynthesis; L-tryptophan biosynthesis; L-tryptophan from chorismate: step 3/5.</text>
</comment>
<dbReference type="InterPro" id="IPR011060">
    <property type="entry name" value="RibuloseP-bd_barrel"/>
</dbReference>
<dbReference type="PANTHER" id="PTHR42894">
    <property type="entry name" value="N-(5'-PHOSPHORIBOSYL)ANTHRANILATE ISOMERASE"/>
    <property type="match status" value="1"/>
</dbReference>
<name>A0A059FVJ4_9PROT</name>
<dbReference type="AlphaFoldDB" id="A0A059FVJ4"/>
<dbReference type="InterPro" id="IPR001240">
    <property type="entry name" value="PRAI_dom"/>
</dbReference>
<keyword evidence="12" id="KW-1185">Reference proteome</keyword>
<dbReference type="Pfam" id="PF00697">
    <property type="entry name" value="PRAI"/>
    <property type="match status" value="1"/>
</dbReference>
<dbReference type="OrthoDB" id="9796196at2"/>
<comment type="similarity">
    <text evidence="9">Belongs to the TrpF family.</text>
</comment>
<keyword evidence="8 9" id="KW-0413">Isomerase</keyword>
<evidence type="ECO:0000256" key="7">
    <source>
        <dbReference type="ARBA" id="ARBA00023141"/>
    </source>
</evidence>
<accession>A0A059FVJ4</accession>
<evidence type="ECO:0000259" key="10">
    <source>
        <dbReference type="Pfam" id="PF00697"/>
    </source>
</evidence>